<feature type="region of interest" description="Disordered" evidence="1">
    <location>
        <begin position="1"/>
        <end position="108"/>
    </location>
</feature>
<dbReference type="Proteomes" id="UP000018050">
    <property type="component" value="Unassembled WGS sequence"/>
</dbReference>
<sequence>TPEGPLSWEYSPAVEVKADEHKVKEEEEEKNNQDETKAEKLTETLLETPLEIPSVETSLPAALPVANKEEEGAETNKEKEKKIEAPKPRKHVAFSLPEKEEKTEEALDTAEEEDLVLQKARKAAKKHFKTEEQRNLYITMVNAVRLQYQILQEQQNSQSISISQPQQQTVRLYLKRITKF</sequence>
<protein>
    <submittedName>
        <fullName evidence="2">Uncharacterized protein</fullName>
    </submittedName>
</protein>
<dbReference type="EMBL" id="HG670710">
    <property type="protein sequence ID" value="CDI77635.1"/>
    <property type="molecule type" value="Genomic_DNA"/>
</dbReference>
<dbReference type="RefSeq" id="XP_013252041.1">
    <property type="nucleotide sequence ID" value="XM_013396587.1"/>
</dbReference>
<feature type="non-terminal residue" evidence="2">
    <location>
        <position position="1"/>
    </location>
</feature>
<dbReference type="GeneID" id="25274586"/>
<proteinExistence type="predicted"/>
<feature type="compositionally biased region" description="Basic and acidic residues" evidence="1">
    <location>
        <begin position="67"/>
        <end position="87"/>
    </location>
</feature>
<keyword evidence="3" id="KW-1185">Reference proteome</keyword>
<evidence type="ECO:0000256" key="1">
    <source>
        <dbReference type="SAM" id="MobiDB-lite"/>
    </source>
</evidence>
<feature type="compositionally biased region" description="Basic and acidic residues" evidence="1">
    <location>
        <begin position="16"/>
        <end position="42"/>
    </location>
</feature>
<gene>
    <name evidence="2" type="ORF">EAH_00065160</name>
</gene>
<reference evidence="2" key="2">
    <citation type="submission" date="2013-10" db="EMBL/GenBank/DDBJ databases">
        <authorList>
            <person name="Aslett M."/>
        </authorList>
    </citation>
    <scope>NUCLEOTIDE SEQUENCE</scope>
    <source>
        <strain evidence="2">Houghton</strain>
    </source>
</reference>
<dbReference type="AlphaFoldDB" id="U6GBX6"/>
<dbReference type="VEuPathDB" id="ToxoDB:EAH_00065160"/>
<evidence type="ECO:0000313" key="3">
    <source>
        <dbReference type="Proteomes" id="UP000018050"/>
    </source>
</evidence>
<reference evidence="2" key="1">
    <citation type="submission" date="2013-10" db="EMBL/GenBank/DDBJ databases">
        <title>Genomic analysis of the causative agents of coccidiosis in chickens.</title>
        <authorList>
            <person name="Reid A.J."/>
            <person name="Blake D."/>
            <person name="Billington K."/>
            <person name="Browne H."/>
            <person name="Dunn M."/>
            <person name="Hung S."/>
            <person name="Kawahara F."/>
            <person name="Miranda-Saavedra D."/>
            <person name="Mourier T."/>
            <person name="Nagra H."/>
            <person name="Otto T.D."/>
            <person name="Rawlings N."/>
            <person name="Sanchez A."/>
            <person name="Sanders M."/>
            <person name="Subramaniam C."/>
            <person name="Tay Y."/>
            <person name="Dear P."/>
            <person name="Doerig C."/>
            <person name="Gruber A."/>
            <person name="Parkinson J."/>
            <person name="Shirley M."/>
            <person name="Wan K.L."/>
            <person name="Berriman M."/>
            <person name="Tomley F."/>
            <person name="Pain A."/>
        </authorList>
    </citation>
    <scope>NUCLEOTIDE SEQUENCE</scope>
    <source>
        <strain evidence="2">Houghton</strain>
    </source>
</reference>
<evidence type="ECO:0000313" key="2">
    <source>
        <dbReference type="EMBL" id="CDI77635.1"/>
    </source>
</evidence>
<organism evidence="2 3">
    <name type="scientific">Eimeria acervulina</name>
    <name type="common">Coccidian parasite</name>
    <dbReference type="NCBI Taxonomy" id="5801"/>
    <lineage>
        <taxon>Eukaryota</taxon>
        <taxon>Sar</taxon>
        <taxon>Alveolata</taxon>
        <taxon>Apicomplexa</taxon>
        <taxon>Conoidasida</taxon>
        <taxon>Coccidia</taxon>
        <taxon>Eucoccidiorida</taxon>
        <taxon>Eimeriorina</taxon>
        <taxon>Eimeriidae</taxon>
        <taxon>Eimeria</taxon>
    </lineage>
</organism>
<accession>U6GBX6</accession>
<name>U6GBX6_EIMAC</name>